<reference evidence="1" key="1">
    <citation type="submission" date="2020-06" db="EMBL/GenBank/DDBJ databases">
        <title>Unique genomic features of the anaerobic methanotrophic archaea.</title>
        <authorList>
            <person name="Chadwick G.L."/>
            <person name="Skennerton C.T."/>
            <person name="Laso-Perez R."/>
            <person name="Leu A.O."/>
            <person name="Speth D.R."/>
            <person name="Yu H."/>
            <person name="Morgan-Lang C."/>
            <person name="Hatzenpichler R."/>
            <person name="Goudeau D."/>
            <person name="Malmstrom R."/>
            <person name="Brazelton W.J."/>
            <person name="Woyke T."/>
            <person name="Hallam S.J."/>
            <person name="Tyson G.W."/>
            <person name="Wegener G."/>
            <person name="Boetius A."/>
            <person name="Orphan V."/>
        </authorList>
    </citation>
    <scope>NUCLEOTIDE SEQUENCE</scope>
</reference>
<gene>
    <name evidence="1" type="ORF">MPIGPLOG_00022</name>
</gene>
<name>A0A7G9YI20_9EURY</name>
<dbReference type="AlphaFoldDB" id="A0A7G9YI20"/>
<evidence type="ECO:0000313" key="1">
    <source>
        <dbReference type="EMBL" id="QNO47654.1"/>
    </source>
</evidence>
<accession>A0A7G9YI20</accession>
<organism evidence="1">
    <name type="scientific">Candidatus Methanogaster sp. ANME-2c ERB4</name>
    <dbReference type="NCBI Taxonomy" id="2759911"/>
    <lineage>
        <taxon>Archaea</taxon>
        <taxon>Methanobacteriati</taxon>
        <taxon>Methanobacteriota</taxon>
        <taxon>Stenosarchaea group</taxon>
        <taxon>Methanomicrobia</taxon>
        <taxon>Methanosarcinales</taxon>
        <taxon>ANME-2 cluster</taxon>
        <taxon>Candidatus Methanogasteraceae</taxon>
        <taxon>Candidatus Methanogaster</taxon>
    </lineage>
</organism>
<sequence length="473" mass="53115">MDTQSMLKQMCESDINDSDIKAICKSRGFPAKEATSRGVFENFFISTIGIKEVLDSLTYEEVVFLHLLSKMNEEVGIAYFKRLYGCAESTNGYYYGTFTKQYQETFKKVKNNLLRKGVLIGMVQEQRTYTKYTKMERWRFSFPPEFREFLPPLARASKFKEAGDFKREVLRDKLLELAGGGEKPSPLSKSDKKSFTLGINDGDLSIGGEPFRVKRLLDWQQACLHASVKTDAKKQSYQSYQSIDMAPVEAALYTFSQLGEHEWLPADSLAVILNIFTGEDVDHPEQICEAGWEWGCLVKVVADKTAYYRLPDDSLEDAAAPTPEQYLQIAPDGTVVPDLAKIPYTALEVLASVALLDIHNANLRATASIIKIGNALTTVRKEGVFEWLRENSSGFHTAIEIAEKRWGKQIIHECLMVAQVKDLSLKVQIEKSCTGSQLVSLPDDYIAFPCDVLPAIQKIVGASGHVIKKVRNQ</sequence>
<protein>
    <submittedName>
        <fullName evidence="1">Uncharacterized protein</fullName>
    </submittedName>
</protein>
<proteinExistence type="predicted"/>
<dbReference type="EMBL" id="MT631269">
    <property type="protein sequence ID" value="QNO47654.1"/>
    <property type="molecule type" value="Genomic_DNA"/>
</dbReference>